<organism evidence="1 2">
    <name type="scientific">Cotesia glomerata</name>
    <name type="common">Lepidopteran parasitic wasp</name>
    <name type="synonym">Apanteles glomeratus</name>
    <dbReference type="NCBI Taxonomy" id="32391"/>
    <lineage>
        <taxon>Eukaryota</taxon>
        <taxon>Metazoa</taxon>
        <taxon>Ecdysozoa</taxon>
        <taxon>Arthropoda</taxon>
        <taxon>Hexapoda</taxon>
        <taxon>Insecta</taxon>
        <taxon>Pterygota</taxon>
        <taxon>Neoptera</taxon>
        <taxon>Endopterygota</taxon>
        <taxon>Hymenoptera</taxon>
        <taxon>Apocrita</taxon>
        <taxon>Ichneumonoidea</taxon>
        <taxon>Braconidae</taxon>
        <taxon>Microgastrinae</taxon>
        <taxon>Cotesia</taxon>
    </lineage>
</organism>
<name>A0AAV7HAE1_COTGL</name>
<reference evidence="1 2" key="1">
    <citation type="journal article" date="2021" name="J. Hered.">
        <title>A chromosome-level genome assembly of the parasitoid wasp, Cotesia glomerata (Hymenoptera: Braconidae).</title>
        <authorList>
            <person name="Pinto B.J."/>
            <person name="Weis J.J."/>
            <person name="Gamble T."/>
            <person name="Ode P.J."/>
            <person name="Paul R."/>
            <person name="Zaspel J.M."/>
        </authorList>
    </citation>
    <scope>NUCLEOTIDE SEQUENCE [LARGE SCALE GENOMIC DNA]</scope>
    <source>
        <strain evidence="1">CgM1</strain>
    </source>
</reference>
<dbReference type="Proteomes" id="UP000826195">
    <property type="component" value="Unassembled WGS sequence"/>
</dbReference>
<proteinExistence type="predicted"/>
<gene>
    <name evidence="1" type="ORF">KQX54_000303</name>
</gene>
<accession>A0AAV7HAE1</accession>
<evidence type="ECO:0000313" key="1">
    <source>
        <dbReference type="EMBL" id="KAH0533614.1"/>
    </source>
</evidence>
<sequence length="63" mass="7434">MSVLYREASGTLYSNKVSGLNFPLISQVFFDSVHFYKLLFVKDGAIRKMRIVECQRRWSWTNV</sequence>
<feature type="non-terminal residue" evidence="1">
    <location>
        <position position="63"/>
    </location>
</feature>
<dbReference type="AlphaFoldDB" id="A0AAV7HAE1"/>
<comment type="caution">
    <text evidence="1">The sequence shown here is derived from an EMBL/GenBank/DDBJ whole genome shotgun (WGS) entry which is preliminary data.</text>
</comment>
<evidence type="ECO:0000313" key="2">
    <source>
        <dbReference type="Proteomes" id="UP000826195"/>
    </source>
</evidence>
<protein>
    <submittedName>
        <fullName evidence="1">Uncharacterized protein</fullName>
    </submittedName>
</protein>
<keyword evidence="2" id="KW-1185">Reference proteome</keyword>
<dbReference type="EMBL" id="JAHXZJ010003027">
    <property type="protein sequence ID" value="KAH0533614.1"/>
    <property type="molecule type" value="Genomic_DNA"/>
</dbReference>